<protein>
    <submittedName>
        <fullName evidence="1">Uncharacterized protein</fullName>
    </submittedName>
</protein>
<keyword evidence="2" id="KW-1185">Reference proteome</keyword>
<comment type="caution">
    <text evidence="1">The sequence shown here is derived from an EMBL/GenBank/DDBJ whole genome shotgun (WGS) entry which is preliminary data.</text>
</comment>
<organism evidence="1 2">
    <name type="scientific">Colletotrichum paranaense</name>
    <dbReference type="NCBI Taxonomy" id="1914294"/>
    <lineage>
        <taxon>Eukaryota</taxon>
        <taxon>Fungi</taxon>
        <taxon>Dikarya</taxon>
        <taxon>Ascomycota</taxon>
        <taxon>Pezizomycotina</taxon>
        <taxon>Sordariomycetes</taxon>
        <taxon>Hypocreomycetidae</taxon>
        <taxon>Glomerellales</taxon>
        <taxon>Glomerellaceae</taxon>
        <taxon>Colletotrichum</taxon>
        <taxon>Colletotrichum acutatum species complex</taxon>
    </lineage>
</organism>
<accession>A0ABQ9T2L0</accession>
<dbReference type="RefSeq" id="XP_060355134.1">
    <property type="nucleotide sequence ID" value="XM_060487806.1"/>
</dbReference>
<dbReference type="Proteomes" id="UP001241169">
    <property type="component" value="Unassembled WGS sequence"/>
</dbReference>
<evidence type="ECO:0000313" key="2">
    <source>
        <dbReference type="Proteomes" id="UP001241169"/>
    </source>
</evidence>
<dbReference type="EMBL" id="MOPA01000002">
    <property type="protein sequence ID" value="KAK1546017.1"/>
    <property type="molecule type" value="Genomic_DNA"/>
</dbReference>
<gene>
    <name evidence="1" type="ORF">CPAR01_03519</name>
</gene>
<evidence type="ECO:0000313" key="1">
    <source>
        <dbReference type="EMBL" id="KAK1546017.1"/>
    </source>
</evidence>
<sequence>MVDWQPSQPRWQHFLLVTTVMIRGRDVESAAPCPGEDHRILLSPTPSHPKALRGTWESVRIGKLDVVRIARIERVHVRSGQVL</sequence>
<dbReference type="GeneID" id="85371705"/>
<reference evidence="1 2" key="1">
    <citation type="submission" date="2016-10" db="EMBL/GenBank/DDBJ databases">
        <title>The genome sequence of Colletotrichum fioriniae PJ7.</title>
        <authorList>
            <person name="Baroncelli R."/>
        </authorList>
    </citation>
    <scope>NUCLEOTIDE SEQUENCE [LARGE SCALE GENOMIC DNA]</scope>
    <source>
        <strain evidence="1 2">IMI 384185</strain>
    </source>
</reference>
<name>A0ABQ9T2L0_9PEZI</name>
<proteinExistence type="predicted"/>